<name>A0A3B4V4E9_SERDU</name>
<protein>
    <submittedName>
        <fullName evidence="2">Uncharacterized protein</fullName>
    </submittedName>
</protein>
<feature type="compositionally biased region" description="Acidic residues" evidence="1">
    <location>
        <begin position="17"/>
        <end position="29"/>
    </location>
</feature>
<organism evidence="2 3">
    <name type="scientific">Seriola dumerili</name>
    <name type="common">Greater amberjack</name>
    <name type="synonym">Caranx dumerili</name>
    <dbReference type="NCBI Taxonomy" id="41447"/>
    <lineage>
        <taxon>Eukaryota</taxon>
        <taxon>Metazoa</taxon>
        <taxon>Chordata</taxon>
        <taxon>Craniata</taxon>
        <taxon>Vertebrata</taxon>
        <taxon>Euteleostomi</taxon>
        <taxon>Actinopterygii</taxon>
        <taxon>Neopterygii</taxon>
        <taxon>Teleostei</taxon>
        <taxon>Neoteleostei</taxon>
        <taxon>Acanthomorphata</taxon>
        <taxon>Carangaria</taxon>
        <taxon>Carangiformes</taxon>
        <taxon>Carangidae</taxon>
        <taxon>Seriola</taxon>
    </lineage>
</organism>
<evidence type="ECO:0000256" key="1">
    <source>
        <dbReference type="SAM" id="MobiDB-lite"/>
    </source>
</evidence>
<keyword evidence="3" id="KW-1185">Reference proteome</keyword>
<accession>A0A3B4V4E9</accession>
<reference evidence="2" key="1">
    <citation type="submission" date="2025-08" db="UniProtKB">
        <authorList>
            <consortium name="Ensembl"/>
        </authorList>
    </citation>
    <scope>IDENTIFICATION</scope>
</reference>
<sequence length="83" mass="9148">ILIFFISPLASISKEPGEDDANVEEEEDGNAAAATDVRSVENNMKWRQRATALRLPPAQLHHPQLPPGLTPMRMPAVSRTCSR</sequence>
<reference evidence="2" key="2">
    <citation type="submission" date="2025-09" db="UniProtKB">
        <authorList>
            <consortium name="Ensembl"/>
        </authorList>
    </citation>
    <scope>IDENTIFICATION</scope>
</reference>
<dbReference type="Ensembl" id="ENSSDUT00000025928.1">
    <property type="protein sequence ID" value="ENSSDUP00000025462.1"/>
    <property type="gene ID" value="ENSSDUG00000018473.1"/>
</dbReference>
<evidence type="ECO:0000313" key="3">
    <source>
        <dbReference type="Proteomes" id="UP000261420"/>
    </source>
</evidence>
<evidence type="ECO:0000313" key="2">
    <source>
        <dbReference type="Ensembl" id="ENSSDUP00000025462.1"/>
    </source>
</evidence>
<feature type="region of interest" description="Disordered" evidence="1">
    <location>
        <begin position="59"/>
        <end position="83"/>
    </location>
</feature>
<dbReference type="AlphaFoldDB" id="A0A3B4V4E9"/>
<proteinExistence type="predicted"/>
<dbReference type="Proteomes" id="UP000261420">
    <property type="component" value="Unplaced"/>
</dbReference>
<feature type="region of interest" description="Disordered" evidence="1">
    <location>
        <begin position="14"/>
        <end position="36"/>
    </location>
</feature>